<dbReference type="CDD" id="cd00130">
    <property type="entry name" value="PAS"/>
    <property type="match status" value="2"/>
</dbReference>
<dbReference type="InterPro" id="IPR000014">
    <property type="entry name" value="PAS"/>
</dbReference>
<dbReference type="SUPFAM" id="SSF55874">
    <property type="entry name" value="ATPase domain of HSP90 chaperone/DNA topoisomerase II/histidine kinase"/>
    <property type="match status" value="1"/>
</dbReference>
<proteinExistence type="predicted"/>
<accession>A0A917XFI4</accession>
<dbReference type="InterPro" id="IPR001932">
    <property type="entry name" value="PPM-type_phosphatase-like_dom"/>
</dbReference>
<dbReference type="Pfam" id="PF07228">
    <property type="entry name" value="SpoIIE"/>
    <property type="match status" value="1"/>
</dbReference>
<dbReference type="InterPro" id="IPR013767">
    <property type="entry name" value="PAS_fold"/>
</dbReference>
<dbReference type="GO" id="GO:0016791">
    <property type="term" value="F:phosphatase activity"/>
    <property type="evidence" value="ECO:0007669"/>
    <property type="project" value="TreeGrafter"/>
</dbReference>
<name>A0A917XFI4_9ACTN</name>
<dbReference type="Gene3D" id="3.30.450.20">
    <property type="entry name" value="PAS domain"/>
    <property type="match status" value="2"/>
</dbReference>
<dbReference type="SUPFAM" id="SSF55785">
    <property type="entry name" value="PYP-like sensor domain (PAS domain)"/>
    <property type="match status" value="2"/>
</dbReference>
<gene>
    <name evidence="3" type="ORF">GCM10011578_049240</name>
</gene>
<dbReference type="AlphaFoldDB" id="A0A917XFI4"/>
<dbReference type="PANTHER" id="PTHR43156:SF2">
    <property type="entry name" value="STAGE II SPORULATION PROTEIN E"/>
    <property type="match status" value="1"/>
</dbReference>
<dbReference type="PROSITE" id="PS50112">
    <property type="entry name" value="PAS"/>
    <property type="match status" value="1"/>
</dbReference>
<dbReference type="SUPFAM" id="SSF81606">
    <property type="entry name" value="PP2C-like"/>
    <property type="match status" value="1"/>
</dbReference>
<dbReference type="SMART" id="SM00091">
    <property type="entry name" value="PAS"/>
    <property type="match status" value="2"/>
</dbReference>
<protein>
    <recommendedName>
        <fullName evidence="2">PAS domain-containing protein</fullName>
    </recommendedName>
</protein>
<evidence type="ECO:0000259" key="2">
    <source>
        <dbReference type="PROSITE" id="PS50112"/>
    </source>
</evidence>
<dbReference type="Gene3D" id="3.60.40.10">
    <property type="entry name" value="PPM-type phosphatase domain"/>
    <property type="match status" value="1"/>
</dbReference>
<dbReference type="Pfam" id="PF13581">
    <property type="entry name" value="HATPase_c_2"/>
    <property type="match status" value="1"/>
</dbReference>
<keyword evidence="1" id="KW-0378">Hydrolase</keyword>
<dbReference type="InterPro" id="IPR003594">
    <property type="entry name" value="HATPase_dom"/>
</dbReference>
<organism evidence="3 4">
    <name type="scientific">Streptomyces fuscichromogenes</name>
    <dbReference type="NCBI Taxonomy" id="1324013"/>
    <lineage>
        <taxon>Bacteria</taxon>
        <taxon>Bacillati</taxon>
        <taxon>Actinomycetota</taxon>
        <taxon>Actinomycetes</taxon>
        <taxon>Kitasatosporales</taxon>
        <taxon>Streptomycetaceae</taxon>
        <taxon>Streptomyces</taxon>
    </lineage>
</organism>
<sequence length="821" mass="88905">MDNEVCWHDDRGAQGTAAVPLDARGLVSAWNAEAARLLGYETDSIVGRPATDLLAAPLPAAVEVRLARRTDWTATMALCRADGTRVSVLVHAVPQQDIRGETSWIWLLNRPPAPATDSGDGLLERSFPQFPVALLLHDTEARVTRANTEALRLLDLRPDDVLGHRTDELGTGPLHHDLTKAVSEAVHTGAPVCREVVARATEHARPHTWSLLVTPLRDPTGRVYGASTVAREITEAVRARRRMDVMNEASVRIGSTLEVVRTAEELAELAVERFADFAAVDLLDPVYSGEEAKPGWPADATAMRRAVNRSILEGCPEARFQPGELSHFPEGSQLADALAAGIAARYDASPETAPQWLRERPDLVSKMAEYGTHSFLLVPMRARGTPLGFVFFTRHRTPEPFDDDDLLLAQEITARAAVCVDNARRYARERNTSIALQRNLLPQRPPRQAAVEMAGRYLPAGSEAGIGGDWFDVIPLSGARVALVVGDVVGHGIQASATMGRLRTAVRTLADVDLPPDELLTHLDDLVLRLDQAEEGEAEGAGEGSASEVGATCLYAVYDPVSRRCTLARAGHPPPVLVHPDGTAEFPEVPAGPLLGIGGLPFETAVLDLSEGTILALYTDGLIDAADRDIEAGSERLRTALTSRTQSLEGLCDKVLTALLPSRPVDDVALLLARTRALDASHVAAWDVPADPAVVATVRRQAVERLAEWGLEEASFVTELVVSELVTNAIRYGEEPIQLRLIRDRALICEVTDASNTSPHLRRARVFDEGGRGLLLVAQLAGRWGTRHTTRGKTIWAEQDLPQRARACPSTQGVTAPDLFR</sequence>
<dbReference type="RefSeq" id="WP_189264983.1">
    <property type="nucleotide sequence ID" value="NZ_BMML01000011.1"/>
</dbReference>
<dbReference type="SMART" id="SM00331">
    <property type="entry name" value="PP2C_SIG"/>
    <property type="match status" value="1"/>
</dbReference>
<dbReference type="Gene3D" id="3.30.565.10">
    <property type="entry name" value="Histidine kinase-like ATPase, C-terminal domain"/>
    <property type="match status" value="1"/>
</dbReference>
<dbReference type="Pfam" id="PF01590">
    <property type="entry name" value="GAF"/>
    <property type="match status" value="1"/>
</dbReference>
<comment type="caution">
    <text evidence="3">The sequence shown here is derived from an EMBL/GenBank/DDBJ whole genome shotgun (WGS) entry which is preliminary data.</text>
</comment>
<dbReference type="Proteomes" id="UP000653411">
    <property type="component" value="Unassembled WGS sequence"/>
</dbReference>
<feature type="domain" description="PAS" evidence="2">
    <location>
        <begin position="21"/>
        <end position="48"/>
    </location>
</feature>
<dbReference type="InterPro" id="IPR013656">
    <property type="entry name" value="PAS_4"/>
</dbReference>
<dbReference type="InterPro" id="IPR035965">
    <property type="entry name" value="PAS-like_dom_sf"/>
</dbReference>
<reference evidence="3" key="2">
    <citation type="submission" date="2020-09" db="EMBL/GenBank/DDBJ databases">
        <authorList>
            <person name="Sun Q."/>
            <person name="Zhou Y."/>
        </authorList>
    </citation>
    <scope>NUCLEOTIDE SEQUENCE</scope>
    <source>
        <strain evidence="3">CGMCC 4.7110</strain>
    </source>
</reference>
<dbReference type="InterPro" id="IPR029016">
    <property type="entry name" value="GAF-like_dom_sf"/>
</dbReference>
<dbReference type="EMBL" id="BMML01000011">
    <property type="protein sequence ID" value="GGN19358.1"/>
    <property type="molecule type" value="Genomic_DNA"/>
</dbReference>
<dbReference type="InterPro" id="IPR036457">
    <property type="entry name" value="PPM-type-like_dom_sf"/>
</dbReference>
<dbReference type="GO" id="GO:0006355">
    <property type="term" value="P:regulation of DNA-templated transcription"/>
    <property type="evidence" value="ECO:0007669"/>
    <property type="project" value="InterPro"/>
</dbReference>
<dbReference type="InterPro" id="IPR003018">
    <property type="entry name" value="GAF"/>
</dbReference>
<dbReference type="FunFam" id="3.30.450.40:FF:000035">
    <property type="entry name" value="PAS sensor protein"/>
    <property type="match status" value="1"/>
</dbReference>
<reference evidence="3" key="1">
    <citation type="journal article" date="2014" name="Int. J. Syst. Evol. Microbiol.">
        <title>Complete genome sequence of Corynebacterium casei LMG S-19264T (=DSM 44701T), isolated from a smear-ripened cheese.</title>
        <authorList>
            <consortium name="US DOE Joint Genome Institute (JGI-PGF)"/>
            <person name="Walter F."/>
            <person name="Albersmeier A."/>
            <person name="Kalinowski J."/>
            <person name="Ruckert C."/>
        </authorList>
    </citation>
    <scope>NUCLEOTIDE SEQUENCE</scope>
    <source>
        <strain evidence="3">CGMCC 4.7110</strain>
    </source>
</reference>
<dbReference type="Pfam" id="PF00989">
    <property type="entry name" value="PAS"/>
    <property type="match status" value="1"/>
</dbReference>
<dbReference type="NCBIfam" id="TIGR00229">
    <property type="entry name" value="sensory_box"/>
    <property type="match status" value="2"/>
</dbReference>
<keyword evidence="4" id="KW-1185">Reference proteome</keyword>
<dbReference type="FunFam" id="3.60.40.10:FF:000031">
    <property type="entry name" value="PAS sensor protein"/>
    <property type="match status" value="1"/>
</dbReference>
<evidence type="ECO:0000256" key="1">
    <source>
        <dbReference type="ARBA" id="ARBA00022801"/>
    </source>
</evidence>
<dbReference type="FunFam" id="3.30.565.10:FF:000028">
    <property type="entry name" value="PAS sensor protein"/>
    <property type="match status" value="1"/>
</dbReference>
<dbReference type="CDD" id="cd16936">
    <property type="entry name" value="HATPase_RsbW-like"/>
    <property type="match status" value="1"/>
</dbReference>
<dbReference type="SUPFAM" id="SSF55781">
    <property type="entry name" value="GAF domain-like"/>
    <property type="match status" value="2"/>
</dbReference>
<evidence type="ECO:0000313" key="3">
    <source>
        <dbReference type="EMBL" id="GGN19358.1"/>
    </source>
</evidence>
<dbReference type="InterPro" id="IPR052016">
    <property type="entry name" value="Bact_Sigma-Reg"/>
</dbReference>
<dbReference type="Gene3D" id="3.30.450.40">
    <property type="match status" value="1"/>
</dbReference>
<dbReference type="Pfam" id="PF08448">
    <property type="entry name" value="PAS_4"/>
    <property type="match status" value="1"/>
</dbReference>
<dbReference type="PANTHER" id="PTHR43156">
    <property type="entry name" value="STAGE II SPORULATION PROTEIN E-RELATED"/>
    <property type="match status" value="1"/>
</dbReference>
<evidence type="ECO:0000313" key="4">
    <source>
        <dbReference type="Proteomes" id="UP000653411"/>
    </source>
</evidence>
<dbReference type="InterPro" id="IPR036890">
    <property type="entry name" value="HATPase_C_sf"/>
</dbReference>